<feature type="compositionally biased region" description="Basic residues" evidence="1">
    <location>
        <begin position="23"/>
        <end position="35"/>
    </location>
</feature>
<evidence type="ECO:0000256" key="1">
    <source>
        <dbReference type="SAM" id="MobiDB-lite"/>
    </source>
</evidence>
<dbReference type="AlphaFoldDB" id="A0A6A6A4G3"/>
<proteinExistence type="predicted"/>
<sequence length="82" mass="9317">MGTKRAKPPRRKTLRRAPSFTRFTRRTANRARSTSRKYLLHVSGRVLGSGSLSADPGRPSRRTLLSGAIVWRLNCTKDDYMI</sequence>
<dbReference type="EMBL" id="ML977513">
    <property type="protein sequence ID" value="KAF2126436.1"/>
    <property type="molecule type" value="Genomic_DNA"/>
</dbReference>
<feature type="region of interest" description="Disordered" evidence="1">
    <location>
        <begin position="1"/>
        <end position="35"/>
    </location>
</feature>
<dbReference type="Proteomes" id="UP000799771">
    <property type="component" value="Unassembled WGS sequence"/>
</dbReference>
<accession>A0A6A6A4G3</accession>
<keyword evidence="3" id="KW-1185">Reference proteome</keyword>
<gene>
    <name evidence="2" type="ORF">P153DRAFT_77727</name>
</gene>
<dbReference type="GeneID" id="54413826"/>
<feature type="compositionally biased region" description="Basic residues" evidence="1">
    <location>
        <begin position="1"/>
        <end position="15"/>
    </location>
</feature>
<evidence type="ECO:0000313" key="2">
    <source>
        <dbReference type="EMBL" id="KAF2126436.1"/>
    </source>
</evidence>
<reference evidence="2" key="1">
    <citation type="journal article" date="2020" name="Stud. Mycol.">
        <title>101 Dothideomycetes genomes: a test case for predicting lifestyles and emergence of pathogens.</title>
        <authorList>
            <person name="Haridas S."/>
            <person name="Albert R."/>
            <person name="Binder M."/>
            <person name="Bloem J."/>
            <person name="Labutti K."/>
            <person name="Salamov A."/>
            <person name="Andreopoulos B."/>
            <person name="Baker S."/>
            <person name="Barry K."/>
            <person name="Bills G."/>
            <person name="Bluhm B."/>
            <person name="Cannon C."/>
            <person name="Castanera R."/>
            <person name="Culley D."/>
            <person name="Daum C."/>
            <person name="Ezra D."/>
            <person name="Gonzalez J."/>
            <person name="Henrissat B."/>
            <person name="Kuo A."/>
            <person name="Liang C."/>
            <person name="Lipzen A."/>
            <person name="Lutzoni F."/>
            <person name="Magnuson J."/>
            <person name="Mondo S."/>
            <person name="Nolan M."/>
            <person name="Ohm R."/>
            <person name="Pangilinan J."/>
            <person name="Park H.-J."/>
            <person name="Ramirez L."/>
            <person name="Alfaro M."/>
            <person name="Sun H."/>
            <person name="Tritt A."/>
            <person name="Yoshinaga Y."/>
            <person name="Zwiers L.-H."/>
            <person name="Turgeon B."/>
            <person name="Goodwin S."/>
            <person name="Spatafora J."/>
            <person name="Crous P."/>
            <person name="Grigoriev I."/>
        </authorList>
    </citation>
    <scope>NUCLEOTIDE SEQUENCE</scope>
    <source>
        <strain evidence="2">CBS 119687</strain>
    </source>
</reference>
<protein>
    <submittedName>
        <fullName evidence="2">Uncharacterized protein</fullName>
    </submittedName>
</protein>
<name>A0A6A6A4G3_9PLEO</name>
<organism evidence="2 3">
    <name type="scientific">Dothidotthia symphoricarpi CBS 119687</name>
    <dbReference type="NCBI Taxonomy" id="1392245"/>
    <lineage>
        <taxon>Eukaryota</taxon>
        <taxon>Fungi</taxon>
        <taxon>Dikarya</taxon>
        <taxon>Ascomycota</taxon>
        <taxon>Pezizomycotina</taxon>
        <taxon>Dothideomycetes</taxon>
        <taxon>Pleosporomycetidae</taxon>
        <taxon>Pleosporales</taxon>
        <taxon>Dothidotthiaceae</taxon>
        <taxon>Dothidotthia</taxon>
    </lineage>
</organism>
<evidence type="ECO:0000313" key="3">
    <source>
        <dbReference type="Proteomes" id="UP000799771"/>
    </source>
</evidence>
<dbReference type="RefSeq" id="XP_033520828.1">
    <property type="nucleotide sequence ID" value="XM_033673394.1"/>
</dbReference>